<accession>A0ABU2JU53</accession>
<feature type="transmembrane region" description="Helical" evidence="2">
    <location>
        <begin position="227"/>
        <end position="249"/>
    </location>
</feature>
<feature type="transmembrane region" description="Helical" evidence="2">
    <location>
        <begin position="35"/>
        <end position="56"/>
    </location>
</feature>
<feature type="transmembrane region" description="Helical" evidence="2">
    <location>
        <begin position="12"/>
        <end position="29"/>
    </location>
</feature>
<evidence type="ECO:0000313" key="4">
    <source>
        <dbReference type="Proteomes" id="UP001183410"/>
    </source>
</evidence>
<feature type="transmembrane region" description="Helical" evidence="2">
    <location>
        <begin position="261"/>
        <end position="278"/>
    </location>
</feature>
<keyword evidence="2" id="KW-0812">Transmembrane</keyword>
<organism evidence="3 4">
    <name type="scientific">Streptomyces chisholmiae</name>
    <dbReference type="NCBI Taxonomy" id="3075540"/>
    <lineage>
        <taxon>Bacteria</taxon>
        <taxon>Bacillati</taxon>
        <taxon>Actinomycetota</taxon>
        <taxon>Actinomycetes</taxon>
        <taxon>Kitasatosporales</taxon>
        <taxon>Streptomycetaceae</taxon>
        <taxon>Streptomyces</taxon>
    </lineage>
</organism>
<feature type="compositionally biased region" description="Low complexity" evidence="1">
    <location>
        <begin position="319"/>
        <end position="329"/>
    </location>
</feature>
<dbReference type="RefSeq" id="WP_311668589.1">
    <property type="nucleotide sequence ID" value="NZ_JAVREO010000011.1"/>
</dbReference>
<feature type="transmembrane region" description="Helical" evidence="2">
    <location>
        <begin position="167"/>
        <end position="189"/>
    </location>
</feature>
<sequence length="353" mass="35715">MSPAGTALRRGVVPLLAFAVLTAAMDVYAGNRFEVISPAALAAVSFTLVVAFFAAVEAGRRVARGPAPAGPGALTTHRRDLLAINITTALTWLSTFYALEHLEPAIVNVVGLALGPVVTALAGPLLRRHSRVLAAEVLVSVAICGLLGLLMWGSFSGRSGLGELSTGAAALGLAWTLACAAGSAVNIIYMKRLDDAGCAPGTVLATRFLLIGALSWGLVALADDARLGAALLPGAVVAVIGVGLPIYVLQVGVRHTEPITTSLLICLSPLFALALQLADGRLAFSPLTLGGVLGVVALVAVGVLVRDRSTPAPPPLAAPEPVAALTATPGPVPPPGAPVGRQPREEPREGAPS</sequence>
<evidence type="ECO:0000256" key="2">
    <source>
        <dbReference type="SAM" id="Phobius"/>
    </source>
</evidence>
<gene>
    <name evidence="3" type="ORF">RM844_19640</name>
</gene>
<feature type="transmembrane region" description="Helical" evidence="2">
    <location>
        <begin position="284"/>
        <end position="305"/>
    </location>
</feature>
<feature type="transmembrane region" description="Helical" evidence="2">
    <location>
        <begin position="201"/>
        <end position="221"/>
    </location>
</feature>
<feature type="transmembrane region" description="Helical" evidence="2">
    <location>
        <begin position="81"/>
        <end position="99"/>
    </location>
</feature>
<keyword evidence="2" id="KW-0472">Membrane</keyword>
<dbReference type="EMBL" id="JAVREO010000011">
    <property type="protein sequence ID" value="MDT0268502.1"/>
    <property type="molecule type" value="Genomic_DNA"/>
</dbReference>
<name>A0ABU2JU53_9ACTN</name>
<dbReference type="Proteomes" id="UP001183410">
    <property type="component" value="Unassembled WGS sequence"/>
</dbReference>
<comment type="caution">
    <text evidence="3">The sequence shown here is derived from an EMBL/GenBank/DDBJ whole genome shotgun (WGS) entry which is preliminary data.</text>
</comment>
<evidence type="ECO:0000256" key="1">
    <source>
        <dbReference type="SAM" id="MobiDB-lite"/>
    </source>
</evidence>
<protein>
    <submittedName>
        <fullName evidence="3">DMT family transporter</fullName>
    </submittedName>
</protein>
<keyword evidence="4" id="KW-1185">Reference proteome</keyword>
<proteinExistence type="predicted"/>
<feature type="region of interest" description="Disordered" evidence="1">
    <location>
        <begin position="310"/>
        <end position="353"/>
    </location>
</feature>
<feature type="transmembrane region" description="Helical" evidence="2">
    <location>
        <begin position="105"/>
        <end position="126"/>
    </location>
</feature>
<feature type="compositionally biased region" description="Basic and acidic residues" evidence="1">
    <location>
        <begin position="342"/>
        <end position="353"/>
    </location>
</feature>
<keyword evidence="2" id="KW-1133">Transmembrane helix</keyword>
<reference evidence="4" key="1">
    <citation type="submission" date="2023-07" db="EMBL/GenBank/DDBJ databases">
        <title>30 novel species of actinomycetes from the DSMZ collection.</title>
        <authorList>
            <person name="Nouioui I."/>
        </authorList>
    </citation>
    <scope>NUCLEOTIDE SEQUENCE [LARGE SCALE GENOMIC DNA]</scope>
    <source>
        <strain evidence="4">DSM 44915</strain>
    </source>
</reference>
<evidence type="ECO:0000313" key="3">
    <source>
        <dbReference type="EMBL" id="MDT0268502.1"/>
    </source>
</evidence>
<feature type="transmembrane region" description="Helical" evidence="2">
    <location>
        <begin position="133"/>
        <end position="155"/>
    </location>
</feature>